<organism evidence="1 2">
    <name type="scientific">Olleya namhaensis</name>
    <dbReference type="NCBI Taxonomy" id="1144750"/>
    <lineage>
        <taxon>Bacteria</taxon>
        <taxon>Pseudomonadati</taxon>
        <taxon>Bacteroidota</taxon>
        <taxon>Flavobacteriia</taxon>
        <taxon>Flavobacteriales</taxon>
        <taxon>Flavobacteriaceae</taxon>
    </lineage>
</organism>
<protein>
    <recommendedName>
        <fullName evidence="3">Cardiolipin synthetase</fullName>
    </recommendedName>
</protein>
<evidence type="ECO:0008006" key="3">
    <source>
        <dbReference type="Google" id="ProtNLM"/>
    </source>
</evidence>
<sequence>MKQLLLILLVCSLYSCGSTQLKDRWISPEADNYTLEKVFIVGLTDDPEAREKFEKKLQNQLTSRGIEATISLDKFDAEFLAKKRTDTEIKALENQLLKEGYDAVVFTKVVGIKNKIQFKKDYSNSSKSHNRFNDDYLMYQDQHFNPDAYNEYQVYNAETAVYCLCPTKDRTLIWKGYIDIVDPKNINKTVNDYSKLLILVLEEDKIIPQKN</sequence>
<gene>
    <name evidence="1" type="ORF">SAMN05443431_103233</name>
</gene>
<dbReference type="STRING" id="1144750.SAMN05443431_103233"/>
<accession>A0A1I3MN70</accession>
<dbReference type="Proteomes" id="UP000199559">
    <property type="component" value="Unassembled WGS sequence"/>
</dbReference>
<dbReference type="PROSITE" id="PS51257">
    <property type="entry name" value="PROKAR_LIPOPROTEIN"/>
    <property type="match status" value="1"/>
</dbReference>
<evidence type="ECO:0000313" key="2">
    <source>
        <dbReference type="Proteomes" id="UP000199559"/>
    </source>
</evidence>
<proteinExistence type="predicted"/>
<evidence type="ECO:0000313" key="1">
    <source>
        <dbReference type="EMBL" id="SFI98447.1"/>
    </source>
</evidence>
<dbReference type="RefSeq" id="WP_090838801.1">
    <property type="nucleotide sequence ID" value="NZ_CANLBQ010000001.1"/>
</dbReference>
<dbReference type="EMBL" id="FORM01000003">
    <property type="protein sequence ID" value="SFI98447.1"/>
    <property type="molecule type" value="Genomic_DNA"/>
</dbReference>
<name>A0A1I3MN70_9FLAO</name>
<keyword evidence="2" id="KW-1185">Reference proteome</keyword>
<reference evidence="2" key="1">
    <citation type="submission" date="2016-10" db="EMBL/GenBank/DDBJ databases">
        <authorList>
            <person name="Varghese N."/>
            <person name="Submissions S."/>
        </authorList>
    </citation>
    <scope>NUCLEOTIDE SEQUENCE [LARGE SCALE GENOMIC DNA]</scope>
    <source>
        <strain evidence="2">DSM 28881</strain>
    </source>
</reference>
<dbReference type="AlphaFoldDB" id="A0A1I3MN70"/>